<organism evidence="1">
    <name type="scientific">Enterococcus faecium</name>
    <name type="common">Streptococcus faecium</name>
    <dbReference type="NCBI Taxonomy" id="1352"/>
    <lineage>
        <taxon>Bacteria</taxon>
        <taxon>Bacillati</taxon>
        <taxon>Bacillota</taxon>
        <taxon>Bacilli</taxon>
        <taxon>Lactobacillales</taxon>
        <taxon>Enterococcaceae</taxon>
        <taxon>Enterococcus</taxon>
    </lineage>
</organism>
<gene>
    <name evidence="1" type="ORF">Tn6711_000100</name>
</gene>
<sequence>MAEVLENPFLVLLEIVVVEPARPAVVKIQGDEGGGKGGPLHMLGVLQTSCPL</sequence>
<dbReference type="EMBL" id="MT951615">
    <property type="protein sequence ID" value="QXO84576.1"/>
    <property type="molecule type" value="Genomic_DNA"/>
</dbReference>
<accession>A0A8F5V6V0</accession>
<reference evidence="1" key="1">
    <citation type="submission" date="2020-08" db="EMBL/GenBank/DDBJ databases">
        <title>Novel genomic islands and a new vanD-subtype in the first VanD-type vancomycin resistant enterococci identified in Norway.</title>
        <authorList>
            <person name="AL Rubaye M."/>
            <person name="Janice J."/>
            <person name="Sundsfjord A."/>
            <person name="Hegstad K."/>
        </authorList>
    </citation>
    <scope>NUCLEOTIDE SEQUENCE</scope>
    <source>
        <strain evidence="1">KresVRE0001</strain>
    </source>
</reference>
<evidence type="ECO:0000313" key="1">
    <source>
        <dbReference type="EMBL" id="QXO84576.1"/>
    </source>
</evidence>
<protein>
    <submittedName>
        <fullName evidence="1">Uncharacterized protein</fullName>
    </submittedName>
</protein>
<proteinExistence type="predicted"/>
<name>A0A8F5V6V0_ENTFC</name>
<dbReference type="AlphaFoldDB" id="A0A8F5V6V0"/>